<evidence type="ECO:0000256" key="1">
    <source>
        <dbReference type="SAM" id="MobiDB-lite"/>
    </source>
</evidence>
<feature type="compositionally biased region" description="Acidic residues" evidence="1">
    <location>
        <begin position="493"/>
        <end position="515"/>
    </location>
</feature>
<feature type="region of interest" description="Disordered" evidence="1">
    <location>
        <begin position="490"/>
        <end position="517"/>
    </location>
</feature>
<keyword evidence="3" id="KW-1185">Reference proteome</keyword>
<dbReference type="InterPro" id="IPR027417">
    <property type="entry name" value="P-loop_NTPase"/>
</dbReference>
<evidence type="ECO:0000313" key="3">
    <source>
        <dbReference type="Proteomes" id="UP000789901"/>
    </source>
</evidence>
<evidence type="ECO:0000313" key="2">
    <source>
        <dbReference type="EMBL" id="CAG8695407.1"/>
    </source>
</evidence>
<gene>
    <name evidence="2" type="ORF">GMARGA_LOCUS11782</name>
</gene>
<protein>
    <submittedName>
        <fullName evidence="2">32242_t:CDS:1</fullName>
    </submittedName>
</protein>
<proteinExistence type="predicted"/>
<sequence length="1571" mass="184306">MERNSELGLSDFFELSFGLGPIEFDPTNFVTEELTANLFISLIKSSLCEPNPRGIFRKLFPYLVDYINRTIPLTKFAKHINDFIEENNKFSDPQGIFKRFKKCTGRDFFIAFLDKIPINSLPKLLNTVINANIPIPIFLPNDMVHFEKGLRVLDAMHDIIDIGKYHLFISVNQANSKMKTPFTKQLYKHYSNNREDCLGICHPGSIDISFHVAPENNSRPPLAISEIYYDEKNSDVFHNVVNELTKAAFYIVIHAFDENFNGFEPNDEFKAIVDNISVERYGTGSRTIYVLFWGINKEDNIIKKRKKKVLDILIKQLFHDQIRVEIIIEEKKSLFFEEFKENSFQKLLNTSDLYLSTIAFHNLFNNNYVSEVSFSTLMESTTFNSRSDIFKASYYSNEIEALNDKIRSKTLNDTETYKTEDEIDSEIKKLQELQKNLCGSEPIPVLKNFALIVKKNSINYMREFARQVDTFFKKQLDDLVLKSNEINQNYQENDQENDQETDQENDQETDQETDLENAQTNEIKQQINDRNITIHDFWREFIALSQIKKRYSTALKSIYNIDNTQLETAYKTWICEGETIQILESVPFRTLNSEFLLDIFNQITFNNKRPLNVLSIIGPENSVNSLLKFLLNTPIFINRVYMSYRHTIHNGKEIDFLILDFEGIGSKFEHTEFDKKITLLATLCSQILIFNAKDLTQDISDILEVSSYHLDTLIKRKFKPRINFVLRDMMDIDTKNAQKSTFNNILENLKIMFNEIPGCAYNMENLMKLREKDIHLLENAISCTLDEFYPNTKQSGQSDPENFYYPTETFPSKVSKLREDLLISALSSNESEIHEYKSIEEIYARGKFLHFKNFKMIQEWNSIRKLVSINDKSYLKIYKEEISDLINEIESDQWSKDQDIKFETALIKVTEALSEQTISNFLETVPNEYDTTLMEKGMKHIKSEFTFEKRKLQTTYTIKRRKLKDSWLIESAKTKICENIKQVLKEKTSAKVKKSLLECDHYFNTEWEYIEADKNDFIHSMSLDTKILEEQVVTCFNKAITDGISLVSSNNKQKEQFDRNFWSKLEKPATLVQSKFLKNAEFLKSFDFKFVIDSNSSGIAGYINNAKKGISKQSAIRTIKSSIKKTCKQIVNEIQNENMLTIEFDQALEWIQKLCDNIFITLQNELNSSQNNLVVKIDDFKSMEQYLRLKVFKRLDANTKKWKDIQQKELDEYRKNLWKFFIDLKSDTYYEYLSNNFFELIFQSFEKQLHNPYNFVSEIMDKYFNNDNYDITKLAYERSFGSFNIDNCRSYIDNPIKFMKRLFDEEIRIIKDIKINEKLEEIEGNIINSIPNELKEIISKSKQYYSSRSISESSYICPNIEQILRSTKGTFLEILMKDKSQGSDTILKCVVKYPSRFLMCLEERIDKMFSEFEIKWKNKLKDHCKTSMTIKVENYRSLYCNKVIGCQQLCPLCGSKCELAEHDSDIPHKTSIHLMVSFTGVKNRVNEASLNICTDPVYQSDTCEEFHGHSFGNYIQTFYPNWCPIDPMNTNEDQLKQIRTMWVLLKNELCDKHGMVDSTPLHWNTFYSHLT</sequence>
<dbReference type="Gene3D" id="3.40.50.300">
    <property type="entry name" value="P-loop containing nucleotide triphosphate hydrolases"/>
    <property type="match status" value="1"/>
</dbReference>
<name>A0ABN7UX78_GIGMA</name>
<accession>A0ABN7UX78</accession>
<dbReference type="Proteomes" id="UP000789901">
    <property type="component" value="Unassembled WGS sequence"/>
</dbReference>
<dbReference type="EMBL" id="CAJVQB010007001">
    <property type="protein sequence ID" value="CAG8695407.1"/>
    <property type="molecule type" value="Genomic_DNA"/>
</dbReference>
<reference evidence="2 3" key="1">
    <citation type="submission" date="2021-06" db="EMBL/GenBank/DDBJ databases">
        <authorList>
            <person name="Kallberg Y."/>
            <person name="Tangrot J."/>
            <person name="Rosling A."/>
        </authorList>
    </citation>
    <scope>NUCLEOTIDE SEQUENCE [LARGE SCALE GENOMIC DNA]</scope>
    <source>
        <strain evidence="2 3">120-4 pot B 10/14</strain>
    </source>
</reference>
<organism evidence="2 3">
    <name type="scientific">Gigaspora margarita</name>
    <dbReference type="NCBI Taxonomy" id="4874"/>
    <lineage>
        <taxon>Eukaryota</taxon>
        <taxon>Fungi</taxon>
        <taxon>Fungi incertae sedis</taxon>
        <taxon>Mucoromycota</taxon>
        <taxon>Glomeromycotina</taxon>
        <taxon>Glomeromycetes</taxon>
        <taxon>Diversisporales</taxon>
        <taxon>Gigasporaceae</taxon>
        <taxon>Gigaspora</taxon>
    </lineage>
</organism>
<comment type="caution">
    <text evidence="2">The sequence shown here is derived from an EMBL/GenBank/DDBJ whole genome shotgun (WGS) entry which is preliminary data.</text>
</comment>